<evidence type="ECO:0000259" key="3">
    <source>
        <dbReference type="Pfam" id="PF02230"/>
    </source>
</evidence>
<dbReference type="Pfam" id="PF02230">
    <property type="entry name" value="Abhydrolase_2"/>
    <property type="match status" value="1"/>
</dbReference>
<comment type="similarity">
    <text evidence="1">Belongs to the AB hydrolase superfamily. AB hydrolase 2 family.</text>
</comment>
<evidence type="ECO:0000313" key="4">
    <source>
        <dbReference type="EMBL" id="AKT43617.1"/>
    </source>
</evidence>
<dbReference type="PANTHER" id="PTHR10655">
    <property type="entry name" value="LYSOPHOSPHOLIPASE-RELATED"/>
    <property type="match status" value="1"/>
</dbReference>
<sequence length="243" mass="24561">MASVGSSAAAPSSAGASAAPAASAAPRRVEYLEVVTGGAEASAPLPMLVAIHGRGDRPETFAGALAGFDRPARVIVPRGLSPLGDGFSWFALQSGLATDETAQGILEAADALASTLRHLETTRPTVGKPVVTGFSQGGALSFALALRHPDLVAAAFPIGGWVPPAILAASADAKGVPPIVALHGEDDARVPIGPTREAVAALAARGIKVELKGYPGVGHSISQEMRQDVFELLRKALPSSGSR</sequence>
<dbReference type="Gene3D" id="3.40.50.1820">
    <property type="entry name" value="alpha/beta hydrolase"/>
    <property type="match status" value="1"/>
</dbReference>
<dbReference type="EMBL" id="CP012159">
    <property type="protein sequence ID" value="AKT43617.1"/>
    <property type="molecule type" value="Genomic_DNA"/>
</dbReference>
<keyword evidence="2" id="KW-0378">Hydrolase</keyword>
<organism evidence="4 5">
    <name type="scientific">Chondromyces crocatus</name>
    <dbReference type="NCBI Taxonomy" id="52"/>
    <lineage>
        <taxon>Bacteria</taxon>
        <taxon>Pseudomonadati</taxon>
        <taxon>Myxococcota</taxon>
        <taxon>Polyangia</taxon>
        <taxon>Polyangiales</taxon>
        <taxon>Polyangiaceae</taxon>
        <taxon>Chondromyces</taxon>
    </lineage>
</organism>
<dbReference type="SUPFAM" id="SSF53474">
    <property type="entry name" value="alpha/beta-Hydrolases"/>
    <property type="match status" value="1"/>
</dbReference>
<proteinExistence type="inferred from homology"/>
<protein>
    <submittedName>
        <fullName evidence="4">Phospholipase</fullName>
    </submittedName>
</protein>
<evidence type="ECO:0000256" key="1">
    <source>
        <dbReference type="ARBA" id="ARBA00006499"/>
    </source>
</evidence>
<dbReference type="Proteomes" id="UP000067626">
    <property type="component" value="Chromosome"/>
</dbReference>
<dbReference type="InterPro" id="IPR029058">
    <property type="entry name" value="AB_hydrolase_fold"/>
</dbReference>
<gene>
    <name evidence="4" type="ORF">CMC5_078520</name>
</gene>
<dbReference type="STRING" id="52.CMC5_078520"/>
<dbReference type="PANTHER" id="PTHR10655:SF17">
    <property type="entry name" value="LYSOPHOSPHOLIPASE-LIKE PROTEIN 1"/>
    <property type="match status" value="1"/>
</dbReference>
<dbReference type="AlphaFoldDB" id="A0A0K1ESK3"/>
<dbReference type="InterPro" id="IPR050565">
    <property type="entry name" value="LYPA1-2/EST-like"/>
</dbReference>
<reference evidence="4 5" key="1">
    <citation type="submission" date="2015-07" db="EMBL/GenBank/DDBJ databases">
        <title>Genome analysis of myxobacterium Chondromyces crocatus Cm c5 reveals a high potential for natural compound synthesis and the genetic basis for the loss of fruiting body formation.</title>
        <authorList>
            <person name="Zaburannyi N."/>
            <person name="Bunk B."/>
            <person name="Maier J."/>
            <person name="Overmann J."/>
            <person name="Mueller R."/>
        </authorList>
    </citation>
    <scope>NUCLEOTIDE SEQUENCE [LARGE SCALE GENOMIC DNA]</scope>
    <source>
        <strain evidence="4 5">Cm c5</strain>
    </source>
</reference>
<keyword evidence="5" id="KW-1185">Reference proteome</keyword>
<evidence type="ECO:0000256" key="2">
    <source>
        <dbReference type="ARBA" id="ARBA00022801"/>
    </source>
</evidence>
<evidence type="ECO:0000313" key="5">
    <source>
        <dbReference type="Proteomes" id="UP000067626"/>
    </source>
</evidence>
<dbReference type="GO" id="GO:0016787">
    <property type="term" value="F:hydrolase activity"/>
    <property type="evidence" value="ECO:0007669"/>
    <property type="project" value="UniProtKB-KW"/>
</dbReference>
<dbReference type="KEGG" id="ccro:CMC5_078520"/>
<accession>A0A0K1ESK3</accession>
<feature type="domain" description="Phospholipase/carboxylesterase/thioesterase" evidence="3">
    <location>
        <begin position="45"/>
        <end position="235"/>
    </location>
</feature>
<dbReference type="InterPro" id="IPR003140">
    <property type="entry name" value="PLipase/COase/thioEstase"/>
</dbReference>
<name>A0A0K1ESK3_CHOCO</name>